<evidence type="ECO:0000256" key="2">
    <source>
        <dbReference type="ARBA" id="ARBA00023043"/>
    </source>
</evidence>
<dbReference type="SUPFAM" id="SSF48403">
    <property type="entry name" value="Ankyrin repeat"/>
    <property type="match status" value="1"/>
</dbReference>
<keyword evidence="2 3" id="KW-0040">ANK repeat</keyword>
<feature type="domain" description="ShKT" evidence="7">
    <location>
        <begin position="32"/>
        <end position="65"/>
    </location>
</feature>
<dbReference type="SMART" id="SM00248">
    <property type="entry name" value="ANK"/>
    <property type="match status" value="3"/>
</dbReference>
<feature type="chain" id="PRO_5043618168" description="ShKT domain-containing protein" evidence="6">
    <location>
        <begin position="23"/>
        <end position="294"/>
    </location>
</feature>
<dbReference type="PANTHER" id="PTHR24180:SF45">
    <property type="entry name" value="POLY [ADP-RIBOSE] POLYMERASE TANKYRASE"/>
    <property type="match status" value="1"/>
</dbReference>
<feature type="repeat" description="ANK" evidence="3">
    <location>
        <begin position="238"/>
        <end position="270"/>
    </location>
</feature>
<evidence type="ECO:0000259" key="7">
    <source>
        <dbReference type="PROSITE" id="PS51670"/>
    </source>
</evidence>
<evidence type="ECO:0000256" key="4">
    <source>
        <dbReference type="PROSITE-ProRule" id="PRU01005"/>
    </source>
</evidence>
<sequence>MLLIRAVTVASVLMLQFNGLNAKPQTSPSSECMDVLETSTCNVFLEKGHCPEHGSSSCRKTCKFCTPQEDDPAFCAVLDATSQCGFPEIASVCRILCSASTTTTAPPTTTTTTTAQPTTPTTTSSIPLTGPNMYKAACRGDTDFVRRALASGINADWRNCGEPGLPETGLWCDTSLFPASRNNHPQIVRALLEAGADVNYSSSQNNGRTAIFVAIGNTEVVKILLDAGANVNLGLFRSGTTPLHMAVGGGHVEEAVLLLKKGANPNAEGRYGTPYENARKSGNDELADIMASYN</sequence>
<dbReference type="PROSITE" id="PS51670">
    <property type="entry name" value="SHKT"/>
    <property type="match status" value="1"/>
</dbReference>
<proteinExistence type="predicted"/>
<keyword evidence="1" id="KW-0677">Repeat</keyword>
<dbReference type="Pfam" id="PF00023">
    <property type="entry name" value="Ank"/>
    <property type="match status" value="1"/>
</dbReference>
<dbReference type="Gene3D" id="1.25.40.20">
    <property type="entry name" value="Ankyrin repeat-containing domain"/>
    <property type="match status" value="1"/>
</dbReference>
<protein>
    <recommendedName>
        <fullName evidence="7">ShKT domain-containing protein</fullName>
    </recommendedName>
</protein>
<dbReference type="Proteomes" id="UP001497623">
    <property type="component" value="Unassembled WGS sequence"/>
</dbReference>
<dbReference type="EMBL" id="CAXKWB010032803">
    <property type="protein sequence ID" value="CAL4141930.1"/>
    <property type="molecule type" value="Genomic_DNA"/>
</dbReference>
<keyword evidence="6" id="KW-0732">Signal</keyword>
<accession>A0AAV2RV76</accession>
<gene>
    <name evidence="8" type="ORF">MNOR_LOCUS28951</name>
</gene>
<evidence type="ECO:0000313" key="8">
    <source>
        <dbReference type="EMBL" id="CAL4141930.1"/>
    </source>
</evidence>
<name>A0AAV2RV76_MEGNR</name>
<dbReference type="PANTHER" id="PTHR24180">
    <property type="entry name" value="CYCLIN-DEPENDENT KINASE INHIBITOR 2C-RELATED"/>
    <property type="match status" value="1"/>
</dbReference>
<dbReference type="PROSITE" id="PS50088">
    <property type="entry name" value="ANK_REPEAT"/>
    <property type="match status" value="2"/>
</dbReference>
<dbReference type="Pfam" id="PF12796">
    <property type="entry name" value="Ank_2"/>
    <property type="match status" value="1"/>
</dbReference>
<feature type="compositionally biased region" description="Low complexity" evidence="5">
    <location>
        <begin position="102"/>
        <end position="125"/>
    </location>
</feature>
<dbReference type="InterPro" id="IPR002110">
    <property type="entry name" value="Ankyrin_rpt"/>
</dbReference>
<reference evidence="8 9" key="1">
    <citation type="submission" date="2024-05" db="EMBL/GenBank/DDBJ databases">
        <authorList>
            <person name="Wallberg A."/>
        </authorList>
    </citation>
    <scope>NUCLEOTIDE SEQUENCE [LARGE SCALE GENOMIC DNA]</scope>
</reference>
<keyword evidence="9" id="KW-1185">Reference proteome</keyword>
<dbReference type="AlphaFoldDB" id="A0AAV2RV76"/>
<comment type="caution">
    <text evidence="4">Lacks conserved residue(s) required for the propagation of feature annotation.</text>
</comment>
<evidence type="ECO:0000256" key="6">
    <source>
        <dbReference type="SAM" id="SignalP"/>
    </source>
</evidence>
<organism evidence="8 9">
    <name type="scientific">Meganyctiphanes norvegica</name>
    <name type="common">Northern krill</name>
    <name type="synonym">Thysanopoda norvegica</name>
    <dbReference type="NCBI Taxonomy" id="48144"/>
    <lineage>
        <taxon>Eukaryota</taxon>
        <taxon>Metazoa</taxon>
        <taxon>Ecdysozoa</taxon>
        <taxon>Arthropoda</taxon>
        <taxon>Crustacea</taxon>
        <taxon>Multicrustacea</taxon>
        <taxon>Malacostraca</taxon>
        <taxon>Eumalacostraca</taxon>
        <taxon>Eucarida</taxon>
        <taxon>Euphausiacea</taxon>
        <taxon>Euphausiidae</taxon>
        <taxon>Meganyctiphanes</taxon>
    </lineage>
</organism>
<feature type="region of interest" description="Disordered" evidence="5">
    <location>
        <begin position="102"/>
        <end position="126"/>
    </location>
</feature>
<evidence type="ECO:0000313" key="9">
    <source>
        <dbReference type="Proteomes" id="UP001497623"/>
    </source>
</evidence>
<dbReference type="InterPro" id="IPR003582">
    <property type="entry name" value="ShKT_dom"/>
</dbReference>
<dbReference type="InterPro" id="IPR036770">
    <property type="entry name" value="Ankyrin_rpt-contain_sf"/>
</dbReference>
<dbReference type="PROSITE" id="PS50297">
    <property type="entry name" value="ANK_REP_REGION"/>
    <property type="match status" value="1"/>
</dbReference>
<dbReference type="InterPro" id="IPR051637">
    <property type="entry name" value="Ank_repeat_dom-contain_49"/>
</dbReference>
<evidence type="ECO:0000256" key="5">
    <source>
        <dbReference type="SAM" id="MobiDB-lite"/>
    </source>
</evidence>
<feature type="signal peptide" evidence="6">
    <location>
        <begin position="1"/>
        <end position="22"/>
    </location>
</feature>
<evidence type="ECO:0000256" key="3">
    <source>
        <dbReference type="PROSITE-ProRule" id="PRU00023"/>
    </source>
</evidence>
<comment type="caution">
    <text evidence="8">The sequence shown here is derived from an EMBL/GenBank/DDBJ whole genome shotgun (WGS) entry which is preliminary data.</text>
</comment>
<evidence type="ECO:0000256" key="1">
    <source>
        <dbReference type="ARBA" id="ARBA00022737"/>
    </source>
</evidence>
<feature type="repeat" description="ANK" evidence="3">
    <location>
        <begin position="174"/>
        <end position="203"/>
    </location>
</feature>